<dbReference type="InterPro" id="IPR001547">
    <property type="entry name" value="Glyco_hydro_5"/>
</dbReference>
<dbReference type="GO" id="GO:0046355">
    <property type="term" value="P:mannan catabolic process"/>
    <property type="evidence" value="ECO:0007669"/>
    <property type="project" value="UniProtKB-ARBA"/>
</dbReference>
<dbReference type="OrthoDB" id="406631at2759"/>
<dbReference type="SUPFAM" id="SSF51445">
    <property type="entry name" value="(Trans)glycosidases"/>
    <property type="match status" value="1"/>
</dbReference>
<comment type="similarity">
    <text evidence="3">Belongs to the glycosyl hydrolase 5 (cellulase A) family.</text>
</comment>
<keyword evidence="5" id="KW-0964">Secreted</keyword>
<comment type="catalytic activity">
    <reaction evidence="1">
        <text>Random hydrolysis of (1-&gt;4)-beta-D-mannosidic linkages in mannans, galactomannans and glucomannans.</text>
        <dbReference type="EC" id="3.2.1.78"/>
    </reaction>
</comment>
<keyword evidence="13" id="KW-1185">Reference proteome</keyword>
<dbReference type="EC" id="3.2.1.78" evidence="4"/>
<gene>
    <name evidence="12" type="ORF">BDZ94DRAFT_1256938</name>
</gene>
<feature type="compositionally biased region" description="Pro residues" evidence="9">
    <location>
        <begin position="478"/>
        <end position="489"/>
    </location>
</feature>
<evidence type="ECO:0000256" key="7">
    <source>
        <dbReference type="ARBA" id="ARBA00022801"/>
    </source>
</evidence>
<keyword evidence="8" id="KW-0326">Glycosidase</keyword>
<dbReference type="Proteomes" id="UP000807353">
    <property type="component" value="Unassembled WGS sequence"/>
</dbReference>
<dbReference type="GO" id="GO:0016985">
    <property type="term" value="F:mannan endo-1,4-beta-mannosidase activity"/>
    <property type="evidence" value="ECO:0007669"/>
    <property type="project" value="UniProtKB-EC"/>
</dbReference>
<dbReference type="AlphaFoldDB" id="A0A9P6CFN6"/>
<protein>
    <recommendedName>
        <fullName evidence="4">mannan endo-1,4-beta-mannosidase</fullName>
        <ecNumber evidence="4">3.2.1.78</ecNumber>
    </recommendedName>
</protein>
<dbReference type="GO" id="GO:0005576">
    <property type="term" value="C:extracellular region"/>
    <property type="evidence" value="ECO:0007669"/>
    <property type="project" value="UniProtKB-SubCell"/>
</dbReference>
<feature type="domain" description="Glycoside hydrolase family 5" evidence="11">
    <location>
        <begin position="22"/>
        <end position="259"/>
    </location>
</feature>
<keyword evidence="6 10" id="KW-0732">Signal</keyword>
<feature type="signal peptide" evidence="10">
    <location>
        <begin position="1"/>
        <end position="21"/>
    </location>
</feature>
<evidence type="ECO:0000256" key="9">
    <source>
        <dbReference type="SAM" id="MobiDB-lite"/>
    </source>
</evidence>
<dbReference type="Pfam" id="PF26410">
    <property type="entry name" value="GH5_mannosidase"/>
    <property type="match status" value="1"/>
</dbReference>
<comment type="caution">
    <text evidence="12">The sequence shown here is derived from an EMBL/GenBank/DDBJ whole genome shotgun (WGS) entry which is preliminary data.</text>
</comment>
<evidence type="ECO:0000256" key="2">
    <source>
        <dbReference type="ARBA" id="ARBA00004613"/>
    </source>
</evidence>
<evidence type="ECO:0000256" key="10">
    <source>
        <dbReference type="SAM" id="SignalP"/>
    </source>
</evidence>
<sequence>MLRAVLSFYLCLCFRAILVVGNFVSVKGGAFSLNDSPFFFYGTNVFWLSTLKDDELETAFAKVSASGVKVVRTWAFDDVTKKPSSGNYFQVLHNGMSIINKGHNGLQRLDKIVATAEMFGIKLLLTLTNNWNPERANPNGGDTADDLPRGYLSNDYGGMDVYVREFGKTKQHDEFYTNPKIISAFKSYISAVVTRYANNPTIFGWEIANDPRCSSTLPASSKCTTTTITEWAADIAKYIKHLDKQHLVTAGDNGFYCTAPSCHKKFAKKGTKSPLSGIAFDGSSGVDTEDIMSAPCIDFGSFQLFPDQIQYFPDPTANTTINAIAGGNKWVAMHSDSASLIGKPSVMTAFALVSQENWDFYVPFDQSALTPGGPPGTGGVTTAQHDYTLNAWAISSLSGNVGGAMEFQWVTGGLSTNLTNGRRDVADVRYNTPNSLSTDLFGIKTDEPAPEAPPTTPPTTSSDTPPAESSAATSATPSTPPTAPATPPS</sequence>
<evidence type="ECO:0000256" key="5">
    <source>
        <dbReference type="ARBA" id="ARBA00022525"/>
    </source>
</evidence>
<organism evidence="12 13">
    <name type="scientific">Collybia nuda</name>
    <dbReference type="NCBI Taxonomy" id="64659"/>
    <lineage>
        <taxon>Eukaryota</taxon>
        <taxon>Fungi</taxon>
        <taxon>Dikarya</taxon>
        <taxon>Basidiomycota</taxon>
        <taxon>Agaricomycotina</taxon>
        <taxon>Agaricomycetes</taxon>
        <taxon>Agaricomycetidae</taxon>
        <taxon>Agaricales</taxon>
        <taxon>Tricholomatineae</taxon>
        <taxon>Clitocybaceae</taxon>
        <taxon>Collybia</taxon>
    </lineage>
</organism>
<feature type="region of interest" description="Disordered" evidence="9">
    <location>
        <begin position="430"/>
        <end position="489"/>
    </location>
</feature>
<evidence type="ECO:0000256" key="6">
    <source>
        <dbReference type="ARBA" id="ARBA00022729"/>
    </source>
</evidence>
<name>A0A9P6CFN6_9AGAR</name>
<comment type="subcellular location">
    <subcellularLocation>
        <location evidence="2">Secreted</location>
    </subcellularLocation>
</comment>
<evidence type="ECO:0000256" key="8">
    <source>
        <dbReference type="ARBA" id="ARBA00023295"/>
    </source>
</evidence>
<reference evidence="12" key="1">
    <citation type="submission" date="2020-11" db="EMBL/GenBank/DDBJ databases">
        <authorList>
            <consortium name="DOE Joint Genome Institute"/>
            <person name="Ahrendt S."/>
            <person name="Riley R."/>
            <person name="Andreopoulos W."/>
            <person name="Labutti K."/>
            <person name="Pangilinan J."/>
            <person name="Ruiz-Duenas F.J."/>
            <person name="Barrasa J.M."/>
            <person name="Sanchez-Garcia M."/>
            <person name="Camarero S."/>
            <person name="Miyauchi S."/>
            <person name="Serrano A."/>
            <person name="Linde D."/>
            <person name="Babiker R."/>
            <person name="Drula E."/>
            <person name="Ayuso-Fernandez I."/>
            <person name="Pacheco R."/>
            <person name="Padilla G."/>
            <person name="Ferreira P."/>
            <person name="Barriuso J."/>
            <person name="Kellner H."/>
            <person name="Castanera R."/>
            <person name="Alfaro M."/>
            <person name="Ramirez L."/>
            <person name="Pisabarro A.G."/>
            <person name="Kuo A."/>
            <person name="Tritt A."/>
            <person name="Lipzen A."/>
            <person name="He G."/>
            <person name="Yan M."/>
            <person name="Ng V."/>
            <person name="Cullen D."/>
            <person name="Martin F."/>
            <person name="Rosso M.-N."/>
            <person name="Henrissat B."/>
            <person name="Hibbett D."/>
            <person name="Martinez A.T."/>
            <person name="Grigoriev I.V."/>
        </authorList>
    </citation>
    <scope>NUCLEOTIDE SEQUENCE</scope>
    <source>
        <strain evidence="12">CBS 247.69</strain>
    </source>
</reference>
<evidence type="ECO:0000259" key="11">
    <source>
        <dbReference type="Pfam" id="PF26410"/>
    </source>
</evidence>
<dbReference type="InterPro" id="IPR045053">
    <property type="entry name" value="MAN-like"/>
</dbReference>
<dbReference type="InterPro" id="IPR017853">
    <property type="entry name" value="GH"/>
</dbReference>
<evidence type="ECO:0000256" key="3">
    <source>
        <dbReference type="ARBA" id="ARBA00005641"/>
    </source>
</evidence>
<feature type="compositionally biased region" description="Low complexity" evidence="9">
    <location>
        <begin position="458"/>
        <end position="477"/>
    </location>
</feature>
<evidence type="ECO:0000256" key="1">
    <source>
        <dbReference type="ARBA" id="ARBA00001678"/>
    </source>
</evidence>
<dbReference type="PANTHER" id="PTHR31451">
    <property type="match status" value="1"/>
</dbReference>
<dbReference type="PANTHER" id="PTHR31451:SF39">
    <property type="entry name" value="MANNAN ENDO-1,4-BETA-MANNOSIDASE 1"/>
    <property type="match status" value="1"/>
</dbReference>
<evidence type="ECO:0000313" key="12">
    <source>
        <dbReference type="EMBL" id="KAF9464331.1"/>
    </source>
</evidence>
<dbReference type="Gene3D" id="3.20.20.80">
    <property type="entry name" value="Glycosidases"/>
    <property type="match status" value="1"/>
</dbReference>
<evidence type="ECO:0000313" key="13">
    <source>
        <dbReference type="Proteomes" id="UP000807353"/>
    </source>
</evidence>
<evidence type="ECO:0000256" key="4">
    <source>
        <dbReference type="ARBA" id="ARBA00012706"/>
    </source>
</evidence>
<accession>A0A9P6CFN6</accession>
<dbReference type="EMBL" id="MU150255">
    <property type="protein sequence ID" value="KAF9464331.1"/>
    <property type="molecule type" value="Genomic_DNA"/>
</dbReference>
<keyword evidence="7 12" id="KW-0378">Hydrolase</keyword>
<proteinExistence type="inferred from homology"/>
<feature type="chain" id="PRO_5040230500" description="mannan endo-1,4-beta-mannosidase" evidence="10">
    <location>
        <begin position="22"/>
        <end position="489"/>
    </location>
</feature>